<dbReference type="AlphaFoldDB" id="A0A014QQD8"/>
<gene>
    <name evidence="1" type="ORF">X797_012045</name>
</gene>
<comment type="caution">
    <text evidence="1">The sequence shown here is derived from an EMBL/GenBank/DDBJ whole genome shotgun (WGS) entry which is preliminary data.</text>
</comment>
<reference evidence="1 2" key="1">
    <citation type="submission" date="2014-02" db="EMBL/GenBank/DDBJ databases">
        <title>The genome sequence of the entomopathogenic fungus Metarhizium robertsii ARSEF 2575.</title>
        <authorList>
            <person name="Giuliano Garisto Donzelli B."/>
            <person name="Roe B.A."/>
            <person name="Macmil S.L."/>
            <person name="Krasnoff S.B."/>
            <person name="Gibson D.M."/>
        </authorList>
    </citation>
    <scope>NUCLEOTIDE SEQUENCE [LARGE SCALE GENOMIC DNA]</scope>
    <source>
        <strain evidence="1 2">ARSEF 2575</strain>
    </source>
</reference>
<protein>
    <submittedName>
        <fullName evidence="1">Uncharacterized protein</fullName>
    </submittedName>
</protein>
<accession>A0A014QQD8</accession>
<evidence type="ECO:0000313" key="2">
    <source>
        <dbReference type="Proteomes" id="UP000030151"/>
    </source>
</evidence>
<proteinExistence type="predicted"/>
<dbReference type="HOGENOM" id="CLU_614048_0_0_1"/>
<dbReference type="Proteomes" id="UP000030151">
    <property type="component" value="Unassembled WGS sequence"/>
</dbReference>
<organism evidence="1 2">
    <name type="scientific">Metarhizium robertsii</name>
    <dbReference type="NCBI Taxonomy" id="568076"/>
    <lineage>
        <taxon>Eukaryota</taxon>
        <taxon>Fungi</taxon>
        <taxon>Dikarya</taxon>
        <taxon>Ascomycota</taxon>
        <taxon>Pezizomycotina</taxon>
        <taxon>Sordariomycetes</taxon>
        <taxon>Hypocreomycetidae</taxon>
        <taxon>Hypocreales</taxon>
        <taxon>Clavicipitaceae</taxon>
        <taxon>Metarhizium</taxon>
    </lineage>
</organism>
<name>A0A014QQD8_9HYPO</name>
<evidence type="ECO:0000313" key="1">
    <source>
        <dbReference type="EMBL" id="EXU94871.1"/>
    </source>
</evidence>
<sequence>MAFTKRSYDTMAKSHKTCVKIHDNILGGVELSSETKDFLQDLIQRHAPKLRDERSKIEGVDILSPGRFIITELSHVIFNMPVFNQSIRGRWNDIKRAATIFDQMKNELSHLVVPRQSLIRVDTTYLIVEQRLPLGYTSCHEMAYAFNKDKLTPALAQLTKFIIWSGFRYVHPNTVPLLQLEVRPDGQYRIGLMDLGDCGSGTLSGRFFHDKTKKNMKYNKYKKHAFVSKRKFTRGVAKKSSMHLVKEDLNENIQYTLEVAFCRRLIQFVYPQHFDIIYKAALSEGVDLKTMFPSPEGWEQACNDRKLAIENGSLGLQLFSTIELCAHINAQYFTGDSWKILQTVRTVRLKLDFDLDIPIRAFRTDCLIGVLFANKDSNVVSIILQSARHLDDAPAVLKSVLSEEGEVITSVKRMSPAEGLCLLVIEHDERLEDFVKIHRESGFPITNGWTP</sequence>
<dbReference type="OrthoDB" id="10275639at2759"/>
<dbReference type="EMBL" id="JELW01000134">
    <property type="protein sequence ID" value="EXU94871.1"/>
    <property type="molecule type" value="Genomic_DNA"/>
</dbReference>